<sequence>MAPPEFHLHIGAHEIFPTLLKKASEVLAEASRKNGVRYIGAKEMRSFVNEKSLLEGHLFSPVEYFSISPETRRVVTSGHGLLCPPAKVFTTSGLYNNVGKTPSKIQQKFVGLPVTIFLFIRPQSTYGPVRDFINVGDDSVSWLHVINKIRQAVPHAVIDVWPIEYPNFDSIHIVSNVFGIDLDEDEAFRIEKLSRKERIAAPVTQPSRQERDIDIYLEQLYESDISAIRQLKGVLLSGVPG</sequence>
<evidence type="ECO:0000313" key="2">
    <source>
        <dbReference type="Proteomes" id="UP000825009"/>
    </source>
</evidence>
<name>A0A8F6YEE8_9RHOB</name>
<dbReference type="KEGG" id="gce:KYE46_08075"/>
<keyword evidence="2" id="KW-1185">Reference proteome</keyword>
<gene>
    <name evidence="1" type="ORF">KYE46_08075</name>
</gene>
<proteinExistence type="predicted"/>
<dbReference type="AlphaFoldDB" id="A0A8F6YEE8"/>
<protein>
    <submittedName>
        <fullName evidence="1">Uncharacterized protein</fullName>
    </submittedName>
</protein>
<organism evidence="1 2">
    <name type="scientific">Gymnodinialimonas ceratoperidinii</name>
    <dbReference type="NCBI Taxonomy" id="2856823"/>
    <lineage>
        <taxon>Bacteria</taxon>
        <taxon>Pseudomonadati</taxon>
        <taxon>Pseudomonadota</taxon>
        <taxon>Alphaproteobacteria</taxon>
        <taxon>Rhodobacterales</taxon>
        <taxon>Paracoccaceae</taxon>
        <taxon>Gymnodinialimonas</taxon>
    </lineage>
</organism>
<dbReference type="RefSeq" id="WP_219004809.1">
    <property type="nucleotide sequence ID" value="NZ_CP079194.1"/>
</dbReference>
<reference evidence="1 2" key="1">
    <citation type="submission" date="2021-07" db="EMBL/GenBank/DDBJ databases">
        <title>A novel Jannaschia species isolated from marine dinoflagellate Ceratoperidinium margalefii.</title>
        <authorList>
            <person name="Jiang Y."/>
            <person name="Li Z."/>
        </authorList>
    </citation>
    <scope>NUCLEOTIDE SEQUENCE [LARGE SCALE GENOMIC DNA]</scope>
    <source>
        <strain evidence="1 2">J12C1-MA-4</strain>
    </source>
</reference>
<dbReference type="Proteomes" id="UP000825009">
    <property type="component" value="Chromosome"/>
</dbReference>
<dbReference type="EMBL" id="CP079194">
    <property type="protein sequence ID" value="QXT41152.1"/>
    <property type="molecule type" value="Genomic_DNA"/>
</dbReference>
<accession>A0A8F6YEE8</accession>
<evidence type="ECO:0000313" key="1">
    <source>
        <dbReference type="EMBL" id="QXT41152.1"/>
    </source>
</evidence>